<dbReference type="PATRIC" id="fig|1603606.3.peg.1873"/>
<dbReference type="Proteomes" id="UP000057158">
    <property type="component" value="Chromosome"/>
</dbReference>
<dbReference type="InterPro" id="IPR047766">
    <property type="entry name" value="PxxKW_fam"/>
</dbReference>
<accession>A0A0M3QFM7</accession>
<dbReference type="KEGG" id="des:DSOUD_1721"/>
<dbReference type="NCBIfam" id="NF038144">
    <property type="entry name" value="PxxKW"/>
    <property type="match status" value="1"/>
</dbReference>
<dbReference type="EMBL" id="CP010802">
    <property type="protein sequence ID" value="ALC16499.1"/>
    <property type="molecule type" value="Genomic_DNA"/>
</dbReference>
<dbReference type="RefSeq" id="WP_053550595.1">
    <property type="nucleotide sequence ID" value="NZ_CP010802.1"/>
</dbReference>
<organism evidence="1 2">
    <name type="scientific">Desulfuromonas soudanensis</name>
    <dbReference type="NCBI Taxonomy" id="1603606"/>
    <lineage>
        <taxon>Bacteria</taxon>
        <taxon>Pseudomonadati</taxon>
        <taxon>Thermodesulfobacteriota</taxon>
        <taxon>Desulfuromonadia</taxon>
        <taxon>Desulfuromonadales</taxon>
        <taxon>Desulfuromonadaceae</taxon>
        <taxon>Desulfuromonas</taxon>
    </lineage>
</organism>
<protein>
    <submittedName>
        <fullName evidence="1">Uncharacterized protein</fullName>
    </submittedName>
</protein>
<proteinExistence type="predicted"/>
<gene>
    <name evidence="1" type="ORF">DSOUD_1721</name>
</gene>
<reference evidence="1 2" key="1">
    <citation type="submission" date="2015-07" db="EMBL/GenBank/DDBJ databases">
        <title>Isolation and Genomic Characterization of a Novel Halophilic Metal-Reducing Deltaproteobacterium from the Deep Subsurface.</title>
        <authorList>
            <person name="Badalamenti J.P."/>
            <person name="Summers Z.M."/>
            <person name="Gralnick J.A."/>
            <person name="Bond D.R."/>
        </authorList>
    </citation>
    <scope>NUCLEOTIDE SEQUENCE [LARGE SCALE GENOMIC DNA]</scope>
    <source>
        <strain evidence="1 2">WTL</strain>
    </source>
</reference>
<dbReference type="STRING" id="1603606.DSOUD_1721"/>
<sequence>MQCQTVLPGAECTFWSKTGCGFIGNSCQTIVEACEGCERIVEGTIGKVCSVAPGPQQKWLNPEGLCNFATHRKIEVKGSDAKTNPLKASKKASAKKK</sequence>
<evidence type="ECO:0000313" key="1">
    <source>
        <dbReference type="EMBL" id="ALC16499.1"/>
    </source>
</evidence>
<dbReference type="OrthoDB" id="5387471at2"/>
<dbReference type="AlphaFoldDB" id="A0A0M3QFM7"/>
<name>A0A0M3QFM7_9BACT</name>
<dbReference type="Pfam" id="PF20657">
    <property type="entry name" value="DUF6811"/>
    <property type="match status" value="1"/>
</dbReference>
<keyword evidence="2" id="KW-1185">Reference proteome</keyword>
<evidence type="ECO:0000313" key="2">
    <source>
        <dbReference type="Proteomes" id="UP000057158"/>
    </source>
</evidence>